<dbReference type="PANTHER" id="PTHR10903">
    <property type="entry name" value="GTPASE, IMAP FAMILY MEMBER-RELATED"/>
    <property type="match status" value="1"/>
</dbReference>
<evidence type="ECO:0000259" key="5">
    <source>
        <dbReference type="PROSITE" id="PS51720"/>
    </source>
</evidence>
<comment type="similarity">
    <text evidence="1">Belongs to the TRAFAC class TrmE-Era-EngA-EngB-Septin-like GTPase superfamily. AIG1/Toc34/Toc159-like paraseptin GTPase family. IAN subfamily.</text>
</comment>
<dbReference type="InterPro" id="IPR006703">
    <property type="entry name" value="G_AIG1"/>
</dbReference>
<comment type="caution">
    <text evidence="6">The sequence shown here is derived from an EMBL/GenBank/DDBJ whole genome shotgun (WGS) entry which is preliminary data.</text>
</comment>
<evidence type="ECO:0000256" key="3">
    <source>
        <dbReference type="ARBA" id="ARBA00023134"/>
    </source>
</evidence>
<feature type="region of interest" description="Disordered" evidence="4">
    <location>
        <begin position="1"/>
        <end position="50"/>
    </location>
</feature>
<protein>
    <submittedName>
        <fullName evidence="6">Protein AIG1</fullName>
    </submittedName>
</protein>
<evidence type="ECO:0000256" key="1">
    <source>
        <dbReference type="ARBA" id="ARBA00008535"/>
    </source>
</evidence>
<evidence type="ECO:0000313" key="7">
    <source>
        <dbReference type="Proteomes" id="UP001233172"/>
    </source>
</evidence>
<dbReference type="PANTHER" id="PTHR10903:SF112">
    <property type="entry name" value="SI:CH211-113E8.5"/>
    <property type="match status" value="1"/>
</dbReference>
<name>A0AAD8F1N9_BIOPF</name>
<keyword evidence="3" id="KW-0342">GTP-binding</keyword>
<dbReference type="EMBL" id="JASAOG010000160">
    <property type="protein sequence ID" value="KAK0046789.1"/>
    <property type="molecule type" value="Genomic_DNA"/>
</dbReference>
<organism evidence="6 7">
    <name type="scientific">Biomphalaria pfeifferi</name>
    <name type="common">Bloodfluke planorb</name>
    <name type="synonym">Freshwater snail</name>
    <dbReference type="NCBI Taxonomy" id="112525"/>
    <lineage>
        <taxon>Eukaryota</taxon>
        <taxon>Metazoa</taxon>
        <taxon>Spiralia</taxon>
        <taxon>Lophotrochozoa</taxon>
        <taxon>Mollusca</taxon>
        <taxon>Gastropoda</taxon>
        <taxon>Heterobranchia</taxon>
        <taxon>Euthyneura</taxon>
        <taxon>Panpulmonata</taxon>
        <taxon>Hygrophila</taxon>
        <taxon>Lymnaeoidea</taxon>
        <taxon>Planorbidae</taxon>
        <taxon>Biomphalaria</taxon>
    </lineage>
</organism>
<evidence type="ECO:0000313" key="6">
    <source>
        <dbReference type="EMBL" id="KAK0046789.1"/>
    </source>
</evidence>
<dbReference type="SUPFAM" id="SSF52540">
    <property type="entry name" value="P-loop containing nucleoside triphosphate hydrolases"/>
    <property type="match status" value="1"/>
</dbReference>
<dbReference type="InterPro" id="IPR027417">
    <property type="entry name" value="P-loop_NTPase"/>
</dbReference>
<feature type="compositionally biased region" description="Basic residues" evidence="4">
    <location>
        <begin position="1"/>
        <end position="12"/>
    </location>
</feature>
<dbReference type="AlphaFoldDB" id="A0AAD8F1N9"/>
<dbReference type="GO" id="GO:0005525">
    <property type="term" value="F:GTP binding"/>
    <property type="evidence" value="ECO:0007669"/>
    <property type="project" value="UniProtKB-KW"/>
</dbReference>
<gene>
    <name evidence="6" type="ORF">Bpfe_023813</name>
</gene>
<evidence type="ECO:0000256" key="4">
    <source>
        <dbReference type="SAM" id="MobiDB-lite"/>
    </source>
</evidence>
<sequence length="173" mass="18763">MEAKKQRSHKVHPTPTSTQSGHTPITPSQPNHQEQKVVSTVDHSCKSSPTKNILTIQNPSIVNDEIDLLLIGKTGNGKSALGNLILDYEACVSEPSATSVTKEVCDDVNEINGRIIKVMDSPGVEDTDWENDEATNSVVNALCQAIVINPQGYHAFLLVVKFGGRFTKEDKGL</sequence>
<feature type="compositionally biased region" description="Polar residues" evidence="4">
    <location>
        <begin position="14"/>
        <end position="50"/>
    </location>
</feature>
<keyword evidence="7" id="KW-1185">Reference proteome</keyword>
<reference evidence="6" key="2">
    <citation type="submission" date="2023-04" db="EMBL/GenBank/DDBJ databases">
        <authorList>
            <person name="Bu L."/>
            <person name="Lu L."/>
            <person name="Laidemitt M.R."/>
            <person name="Zhang S.M."/>
            <person name="Mutuku M."/>
            <person name="Mkoji G."/>
            <person name="Steinauer M."/>
            <person name="Loker E.S."/>
        </authorList>
    </citation>
    <scope>NUCLEOTIDE SEQUENCE</scope>
    <source>
        <strain evidence="6">KasaAsao</strain>
        <tissue evidence="6">Whole Snail</tissue>
    </source>
</reference>
<accession>A0AAD8F1N9</accession>
<evidence type="ECO:0000256" key="2">
    <source>
        <dbReference type="ARBA" id="ARBA00022741"/>
    </source>
</evidence>
<dbReference type="Gene3D" id="3.40.50.300">
    <property type="entry name" value="P-loop containing nucleotide triphosphate hydrolases"/>
    <property type="match status" value="1"/>
</dbReference>
<keyword evidence="2" id="KW-0547">Nucleotide-binding</keyword>
<dbReference type="PROSITE" id="PS51720">
    <property type="entry name" value="G_AIG1"/>
    <property type="match status" value="1"/>
</dbReference>
<proteinExistence type="inferred from homology"/>
<feature type="domain" description="AIG1-type G" evidence="5">
    <location>
        <begin position="63"/>
        <end position="173"/>
    </location>
</feature>
<reference evidence="6" key="1">
    <citation type="journal article" date="2023" name="PLoS Negl. Trop. Dis.">
        <title>A genome sequence for Biomphalaria pfeifferi, the major vector snail for the human-infecting parasite Schistosoma mansoni.</title>
        <authorList>
            <person name="Bu L."/>
            <person name="Lu L."/>
            <person name="Laidemitt M.R."/>
            <person name="Zhang S.M."/>
            <person name="Mutuku M."/>
            <person name="Mkoji G."/>
            <person name="Steinauer M."/>
            <person name="Loker E.S."/>
        </authorList>
    </citation>
    <scope>NUCLEOTIDE SEQUENCE</scope>
    <source>
        <strain evidence="6">KasaAsao</strain>
    </source>
</reference>
<dbReference type="InterPro" id="IPR045058">
    <property type="entry name" value="GIMA/IAN/Toc"/>
</dbReference>
<dbReference type="Proteomes" id="UP001233172">
    <property type="component" value="Unassembled WGS sequence"/>
</dbReference>
<dbReference type="Pfam" id="PF04548">
    <property type="entry name" value="AIG1"/>
    <property type="match status" value="1"/>
</dbReference>